<accession>A0AAC9Z5U9</accession>
<evidence type="ECO:0000313" key="2">
    <source>
        <dbReference type="EMBL" id="ATA94893.1"/>
    </source>
</evidence>
<proteinExistence type="predicted"/>
<protein>
    <submittedName>
        <fullName evidence="2">Uncharacterized protein</fullName>
    </submittedName>
</protein>
<evidence type="ECO:0000256" key="1">
    <source>
        <dbReference type="SAM" id="MobiDB-lite"/>
    </source>
</evidence>
<evidence type="ECO:0000313" key="3">
    <source>
        <dbReference type="Proteomes" id="UP000243753"/>
    </source>
</evidence>
<name>A0AAC9Z5U9_9FLAO</name>
<reference evidence="3" key="1">
    <citation type="submission" date="2017-06" db="EMBL/GenBank/DDBJ databases">
        <title>Capnocytophaga spp. assemblies.</title>
        <authorList>
            <person name="Gulvik C.A."/>
        </authorList>
    </citation>
    <scope>NUCLEOTIDE SEQUENCE [LARGE SCALE GENOMIC DNA]</scope>
    <source>
        <strain evidence="3">H3936</strain>
    </source>
</reference>
<sequence length="21" mass="2346">MGVSESTISRKLKRNKLKRGG</sequence>
<feature type="region of interest" description="Disordered" evidence="1">
    <location>
        <begin position="1"/>
        <end position="21"/>
    </location>
</feature>
<gene>
    <name evidence="2" type="ORF">CGC54_06910</name>
</gene>
<dbReference type="EMBL" id="CP022389">
    <property type="protein sequence ID" value="ATA94893.1"/>
    <property type="molecule type" value="Genomic_DNA"/>
</dbReference>
<feature type="compositionally biased region" description="Basic residues" evidence="1">
    <location>
        <begin position="10"/>
        <end position="21"/>
    </location>
</feature>
<dbReference type="AlphaFoldDB" id="A0AAC9Z5U9"/>
<dbReference type="Proteomes" id="UP000243753">
    <property type="component" value="Chromosome"/>
</dbReference>
<organism evidence="2 3">
    <name type="scientific">Capnocytophaga canimorsus</name>
    <dbReference type="NCBI Taxonomy" id="28188"/>
    <lineage>
        <taxon>Bacteria</taxon>
        <taxon>Pseudomonadati</taxon>
        <taxon>Bacteroidota</taxon>
        <taxon>Flavobacteriia</taxon>
        <taxon>Flavobacteriales</taxon>
        <taxon>Flavobacteriaceae</taxon>
        <taxon>Capnocytophaga</taxon>
    </lineage>
</organism>